<name>F0S0I1_DESTD</name>
<dbReference type="Proteomes" id="UP000007102">
    <property type="component" value="Chromosome"/>
</dbReference>
<dbReference type="SUPFAM" id="SSF75708">
    <property type="entry name" value="Chemotaxis phosphatase CheZ"/>
    <property type="match status" value="1"/>
</dbReference>
<feature type="coiled-coil region" evidence="1">
    <location>
        <begin position="2"/>
        <end position="29"/>
    </location>
</feature>
<dbReference type="AlphaFoldDB" id="F0S0I1"/>
<keyword evidence="1" id="KW-0175">Coiled coil</keyword>
<keyword evidence="3" id="KW-1185">Reference proteome</keyword>
<proteinExistence type="predicted"/>
<accession>F0S0I1</accession>
<dbReference type="STRING" id="868864.Dester_0050"/>
<reference evidence="2 3" key="1">
    <citation type="journal article" date="2011" name="Stand. Genomic Sci.">
        <title>Complete genome sequence of the thermophilic sulfur-reducer Desulfurobacterium thermolithotrophum type strain (BSA(T)) from a deep-sea hydrothermal vent.</title>
        <authorList>
            <person name="Goker M."/>
            <person name="Daligault H."/>
            <person name="Mwirichia R."/>
            <person name="Lapidus A."/>
            <person name="Lucas S."/>
            <person name="Deshpande S."/>
            <person name="Pagani I."/>
            <person name="Tapia R."/>
            <person name="Cheng J.F."/>
            <person name="Goodwin L."/>
            <person name="Pitluck S."/>
            <person name="Liolios K."/>
            <person name="Ivanova N."/>
            <person name="Mavromatis K."/>
            <person name="Mikhailova N."/>
            <person name="Pati A."/>
            <person name="Chen A."/>
            <person name="Palaniappan K."/>
            <person name="Han C."/>
            <person name="Land M."/>
            <person name="Hauser L."/>
            <person name="Pan C."/>
            <person name="Brambilla E.M."/>
            <person name="Rohde M."/>
            <person name="Spring S."/>
            <person name="Sikorski J."/>
            <person name="Wirth R."/>
            <person name="Detter J.C."/>
            <person name="Woyke T."/>
            <person name="Bristow J."/>
            <person name="Eisen J.A."/>
            <person name="Markowitz V."/>
            <person name="Hugenholtz P."/>
            <person name="Kyrpides N.C."/>
            <person name="Klenk H.P."/>
        </authorList>
    </citation>
    <scope>NUCLEOTIDE SEQUENCE [LARGE SCALE GENOMIC DNA]</scope>
    <source>
        <strain evidence="3">DSM 11699 / BSA</strain>
    </source>
</reference>
<dbReference type="Gene3D" id="1.10.287.500">
    <property type="entry name" value="Helix hairpin bin"/>
    <property type="match status" value="1"/>
</dbReference>
<dbReference type="EMBL" id="CP002543">
    <property type="protein sequence ID" value="ADY72709.1"/>
    <property type="molecule type" value="Genomic_DNA"/>
</dbReference>
<dbReference type="eggNOG" id="COG3143">
    <property type="taxonomic scope" value="Bacteria"/>
</dbReference>
<reference evidence="3" key="2">
    <citation type="submission" date="2011-02" db="EMBL/GenBank/DDBJ databases">
        <title>The complete genome of Desulfurobacterium thermolithotrophum DSM 11699.</title>
        <authorList>
            <consortium name="US DOE Joint Genome Institute (JGI-PGF)"/>
            <person name="Lucas S."/>
            <person name="Copeland A."/>
            <person name="Lapidus A."/>
            <person name="Bruce D."/>
            <person name="Goodwin L."/>
            <person name="Pitluck S."/>
            <person name="Kyrpides N."/>
            <person name="Mavromatis K."/>
            <person name="Pagani I."/>
            <person name="Ivanova N."/>
            <person name="Mikhailova N."/>
            <person name="Daligault H."/>
            <person name="Detter J.C."/>
            <person name="Tapia R."/>
            <person name="Han C."/>
            <person name="Land M."/>
            <person name="Hauser L."/>
            <person name="Markowitz V."/>
            <person name="Cheng J.-F."/>
            <person name="Hugenholtz P."/>
            <person name="Woyke T."/>
            <person name="Wu D."/>
            <person name="Spring S."/>
            <person name="Brambilla E."/>
            <person name="Klenk H.-P."/>
            <person name="Eisen J.A."/>
        </authorList>
    </citation>
    <scope>NUCLEOTIDE SEQUENCE [LARGE SCALE GENOMIC DNA]</scope>
    <source>
        <strain evidence="3">DSM 11699 / BSA</strain>
    </source>
</reference>
<dbReference type="OrthoDB" id="15333at2"/>
<organism evidence="2 3">
    <name type="scientific">Desulfurobacterium thermolithotrophum (strain DSM 11699 / BSA)</name>
    <dbReference type="NCBI Taxonomy" id="868864"/>
    <lineage>
        <taxon>Bacteria</taxon>
        <taxon>Pseudomonadati</taxon>
        <taxon>Aquificota</taxon>
        <taxon>Aquificia</taxon>
        <taxon>Desulfurobacteriales</taxon>
        <taxon>Desulfurobacteriaceae</taxon>
        <taxon>Desulfurobacterium</taxon>
    </lineage>
</organism>
<feature type="coiled-coil region" evidence="1">
    <location>
        <begin position="140"/>
        <end position="174"/>
    </location>
</feature>
<protein>
    <submittedName>
        <fullName evidence="2">Putative myosin-2 heavy chain, non muscle</fullName>
    </submittedName>
</protein>
<evidence type="ECO:0000313" key="3">
    <source>
        <dbReference type="Proteomes" id="UP000007102"/>
    </source>
</evidence>
<dbReference type="InParanoid" id="F0S0I1"/>
<evidence type="ECO:0000313" key="2">
    <source>
        <dbReference type="EMBL" id="ADY72709.1"/>
    </source>
</evidence>
<gene>
    <name evidence="2" type="ordered locus">Dester_0050</name>
</gene>
<sequence length="177" mass="20137">MEKSLLQELKELLDLIESFKSEISQISAQKAGFKAINHHIDIAILESEEATKKIIDFIGSSLEAVQESLELISQIKVKEDSTEKAKRLRELLSATTSSLINALTLLEFQDILAQRLLKVKNFLSDIEKSILKIAILAGIEETDKKKRGELEKKLEELEWKKEISQNEVDEIMKQFGL</sequence>
<dbReference type="HOGENOM" id="CLU_1515571_0_0_0"/>
<dbReference type="RefSeq" id="WP_013637669.1">
    <property type="nucleotide sequence ID" value="NC_015185.1"/>
</dbReference>
<evidence type="ECO:0000256" key="1">
    <source>
        <dbReference type="SAM" id="Coils"/>
    </source>
</evidence>
<dbReference type="KEGG" id="dte:Dester_0050"/>